<evidence type="ECO:0000256" key="5">
    <source>
        <dbReference type="SAM" id="MobiDB-lite"/>
    </source>
</evidence>
<proteinExistence type="predicted"/>
<name>A0A9J6CHR2_POLVA</name>
<feature type="compositionally biased region" description="Basic and acidic residues" evidence="5">
    <location>
        <begin position="65"/>
        <end position="81"/>
    </location>
</feature>
<dbReference type="Pfam" id="PF23231">
    <property type="entry name" value="HAT_Syf1_CNRKL1_C"/>
    <property type="match status" value="1"/>
</dbReference>
<evidence type="ECO:0000313" key="7">
    <source>
        <dbReference type="EMBL" id="KAG5681407.1"/>
    </source>
</evidence>
<feature type="region of interest" description="Disordered" evidence="5">
    <location>
        <begin position="63"/>
        <end position="87"/>
    </location>
</feature>
<dbReference type="Gene3D" id="1.25.40.10">
    <property type="entry name" value="Tetratricopeptide repeat domain"/>
    <property type="match status" value="2"/>
</dbReference>
<dbReference type="InterPro" id="IPR003107">
    <property type="entry name" value="HAT"/>
</dbReference>
<protein>
    <recommendedName>
        <fullName evidence="6">Pre-mRNA-splicing factor Syf1/CRNKL1-like C-terminal HAT-repeats domain-containing protein</fullName>
    </recommendedName>
</protein>
<dbReference type="Proteomes" id="UP001107558">
    <property type="component" value="Chromosome 1"/>
</dbReference>
<dbReference type="PANTHER" id="PTHR23270:SF10">
    <property type="entry name" value="PROTEIN RRP5 HOMOLOG"/>
    <property type="match status" value="1"/>
</dbReference>
<dbReference type="PANTHER" id="PTHR23270">
    <property type="entry name" value="PROGRAMMED CELL DEATH PROTEIN 11 PRE-RRNA PROCESSING PROTEIN RRP5"/>
    <property type="match status" value="1"/>
</dbReference>
<feature type="compositionally biased region" description="Basic and acidic residues" evidence="5">
    <location>
        <begin position="14"/>
        <end position="24"/>
    </location>
</feature>
<evidence type="ECO:0000256" key="3">
    <source>
        <dbReference type="ARBA" id="ARBA00022737"/>
    </source>
</evidence>
<evidence type="ECO:0000259" key="6">
    <source>
        <dbReference type="Pfam" id="PF23231"/>
    </source>
</evidence>
<evidence type="ECO:0000256" key="1">
    <source>
        <dbReference type="ARBA" id="ARBA00004123"/>
    </source>
</evidence>
<evidence type="ECO:0000256" key="4">
    <source>
        <dbReference type="ARBA" id="ARBA00023242"/>
    </source>
</evidence>
<dbReference type="GO" id="GO:0032040">
    <property type="term" value="C:small-subunit processome"/>
    <property type="evidence" value="ECO:0007669"/>
    <property type="project" value="TreeGrafter"/>
</dbReference>
<dbReference type="GO" id="GO:0003723">
    <property type="term" value="F:RNA binding"/>
    <property type="evidence" value="ECO:0007669"/>
    <property type="project" value="TreeGrafter"/>
</dbReference>
<dbReference type="GO" id="GO:0006364">
    <property type="term" value="P:rRNA processing"/>
    <property type="evidence" value="ECO:0007669"/>
    <property type="project" value="UniProtKB-KW"/>
</dbReference>
<organism evidence="7 8">
    <name type="scientific">Polypedilum vanderplanki</name>
    <name type="common">Sleeping chironomid midge</name>
    <dbReference type="NCBI Taxonomy" id="319348"/>
    <lineage>
        <taxon>Eukaryota</taxon>
        <taxon>Metazoa</taxon>
        <taxon>Ecdysozoa</taxon>
        <taxon>Arthropoda</taxon>
        <taxon>Hexapoda</taxon>
        <taxon>Insecta</taxon>
        <taxon>Pterygota</taxon>
        <taxon>Neoptera</taxon>
        <taxon>Endopterygota</taxon>
        <taxon>Diptera</taxon>
        <taxon>Nematocera</taxon>
        <taxon>Chironomoidea</taxon>
        <taxon>Chironomidae</taxon>
        <taxon>Chironominae</taxon>
        <taxon>Polypedilum</taxon>
        <taxon>Polypedilum</taxon>
    </lineage>
</organism>
<dbReference type="InterPro" id="IPR055430">
    <property type="entry name" value="HAT_Syf1_CNRKL1_C"/>
</dbReference>
<keyword evidence="2" id="KW-0698">rRNA processing</keyword>
<evidence type="ECO:0000313" key="8">
    <source>
        <dbReference type="Proteomes" id="UP001107558"/>
    </source>
</evidence>
<sequence length="385" mass="45927">MKKSINKIKKKKEHIVAIKKKEQPKQSLHQKVVVKSKNIKVQNAKLPGISNFWSSESLPQQKKTNYVEKVKNSEKKDEKNKNKQNLTASERYQRYMNEEERIRNIEEEMSNPNLDPHTPEQFERALMKDKNSSFMWIKYMAFYLETAEIEKARVIAKKAIASINFREEKERLNMWIALLNLEIRYGTDDTYNEVLREATQRNNPFKVYSQTLSILLELEKFDEANKIVDILRKKFKFLPEMWLTVSETYLKMKNEKLAKEMLPKSLLSLKDKEHLDFMTKYALLMAKNNLHDFSQTIFEKILSSYQKNLSIWFTYIDMMVKNQQIDIARSLFERMLVIKFPLKRFKSIFQKYIDFETRVGEVSNVPKIKKIAKSMLEKEIENESE</sequence>
<dbReference type="OrthoDB" id="412781at2759"/>
<keyword evidence="3" id="KW-0677">Repeat</keyword>
<feature type="compositionally biased region" description="Basic residues" evidence="5">
    <location>
        <begin position="1"/>
        <end position="13"/>
    </location>
</feature>
<feature type="domain" description="Pre-mRNA-splicing factor Syf1/CRNKL1-like C-terminal HAT-repeats" evidence="6">
    <location>
        <begin position="132"/>
        <end position="376"/>
    </location>
</feature>
<dbReference type="SUPFAM" id="SSF48452">
    <property type="entry name" value="TPR-like"/>
    <property type="match status" value="2"/>
</dbReference>
<evidence type="ECO:0000256" key="2">
    <source>
        <dbReference type="ARBA" id="ARBA00022552"/>
    </source>
</evidence>
<keyword evidence="4" id="KW-0539">Nucleus</keyword>
<dbReference type="InterPro" id="IPR045209">
    <property type="entry name" value="Rrp5"/>
</dbReference>
<keyword evidence="8" id="KW-1185">Reference proteome</keyword>
<dbReference type="AlphaFoldDB" id="A0A9J6CHR2"/>
<reference evidence="7" key="1">
    <citation type="submission" date="2021-03" db="EMBL/GenBank/DDBJ databases">
        <title>Chromosome level genome of the anhydrobiotic midge Polypedilum vanderplanki.</title>
        <authorList>
            <person name="Yoshida Y."/>
            <person name="Kikawada T."/>
            <person name="Gusev O."/>
        </authorList>
    </citation>
    <scope>NUCLEOTIDE SEQUENCE</scope>
    <source>
        <strain evidence="7">NIAS01</strain>
        <tissue evidence="7">Whole body or cell culture</tissue>
    </source>
</reference>
<comment type="subcellular location">
    <subcellularLocation>
        <location evidence="1">Nucleus</location>
    </subcellularLocation>
</comment>
<accession>A0A9J6CHR2</accession>
<dbReference type="EMBL" id="JADBJN010000001">
    <property type="protein sequence ID" value="KAG5681407.1"/>
    <property type="molecule type" value="Genomic_DNA"/>
</dbReference>
<gene>
    <name evidence="7" type="ORF">PVAND_010845</name>
</gene>
<feature type="region of interest" description="Disordered" evidence="5">
    <location>
        <begin position="1"/>
        <end position="31"/>
    </location>
</feature>
<dbReference type="SMART" id="SM00386">
    <property type="entry name" value="HAT"/>
    <property type="match status" value="4"/>
</dbReference>
<dbReference type="InterPro" id="IPR011990">
    <property type="entry name" value="TPR-like_helical_dom_sf"/>
</dbReference>
<comment type="caution">
    <text evidence="7">The sequence shown here is derived from an EMBL/GenBank/DDBJ whole genome shotgun (WGS) entry which is preliminary data.</text>
</comment>